<dbReference type="Pfam" id="PF19886">
    <property type="entry name" value="DUF6359"/>
    <property type="match status" value="1"/>
</dbReference>
<evidence type="ECO:0000259" key="3">
    <source>
        <dbReference type="Pfam" id="PF19580"/>
    </source>
</evidence>
<dbReference type="EMBL" id="CP049742">
    <property type="protein sequence ID" value="QPC47816.1"/>
    <property type="molecule type" value="Genomic_DNA"/>
</dbReference>
<evidence type="ECO:0000313" key="5">
    <source>
        <dbReference type="EMBL" id="QPC47816.1"/>
    </source>
</evidence>
<dbReference type="Pfam" id="PF19580">
    <property type="entry name" value="Exo_endo_phos_3"/>
    <property type="match status" value="1"/>
</dbReference>
<reference evidence="5 6" key="1">
    <citation type="submission" date="2019-07" db="EMBL/GenBank/DDBJ databases">
        <title>Genome sequence of 2 isolates from Red Sea Mangroves.</title>
        <authorList>
            <person name="Sefrji F."/>
            <person name="Michoud G."/>
            <person name="Merlino G."/>
            <person name="Daffonchio D."/>
        </authorList>
    </citation>
    <scope>NUCLEOTIDE SEQUENCE [LARGE SCALE GENOMIC DNA]</scope>
    <source>
        <strain evidence="5 6">R1DC41</strain>
    </source>
</reference>
<proteinExistence type="predicted"/>
<dbReference type="InterPro" id="IPR026876">
    <property type="entry name" value="Fn3_assoc_repeat"/>
</dbReference>
<evidence type="ECO:0000256" key="1">
    <source>
        <dbReference type="SAM" id="SignalP"/>
    </source>
</evidence>
<dbReference type="SUPFAM" id="SSF56219">
    <property type="entry name" value="DNase I-like"/>
    <property type="match status" value="1"/>
</dbReference>
<sequence>MKNKQVRAILSFALVFTLVFSMFSPFAVKAETVLSVADAITKPSNSDLATVEGYIVGYVKATNSITKDSTAFADTNFAIADDPNETDVSKIMPVQLPTQYRSTFGLKTNPNNLGKKVQVTGKLEAYYSMPGLKTPTNLEFIEVTPSNKVANVTSNKTSGGLTSGSTVELASSTPNTTIYYTLDGSTPTKESEVYTSPITIAKDTTIKAFAVANDLEDSEITTFEYTLLVNKTIAETRAQTSGSDVFTTGIVTAKLSNTIHIQDADAAIALYGVKNTDLSLGAKVEVTGTLGAYNGLLQVQNAVATVIGQEEVPTPITLTSDQLNETTESMLATVKDVTISGTAQNYTATDAAGEFIVRDEKRDLNLQADTTYDSITGIVQEYNGKFQIIPRGTADIVEDATIVQPVKADPGAGVIAQDGQVKLSTATPNATIFYTVDGTDPTNSPTKIEYTGPFTISENLTVKAYATSIDLSDSIVSSFAYVIGKDLDKLKIYDIQGESHSSLYVEQNVSNVEGVVTQLKGANGFFMQDVTGDNNDKTSDAIYVYKQAHALQVGDKVKVAGKVVEYYGEGYAEKTQTDLTETQISASSTEKLASGQALPKAIVLGEDRFPPTEVIDNDAFATFDPEEDGIDFYESVEGMLVEVKDAKVVAPQKYGEIVVIPGNYETNTVTGNLRISQNDFNPERIVVFTNDKDFDSKAGDQFKGSITGVMSYGFSNFRLLTETASLPTLEKAEINRRSTTLVKEDDKLSIASYNVENFSGQTPDDKVTKLAEAIVTNMTMPDIVGLVEVQDNDGQTDSGNVDASLSAQKLIDKIVALGGPTYVYTDIAPENNKDGGAPGGNIRVGFLYNPERVALTEGAEKGTATQSVGFENGKLTLNPGRIDPTNDAFRSSRKPLAAQFDFQGESVLVVANHFNSKGGDQPLFGKNQPAVLGSEVQRMKIATILHDFVQDVVEKDKDANVVLLGDFNDFEFSNSMKKLKGSILTNMIEELPVEQRYTYVYQGNAQVLDHILVTNNMKEQTEIDVLNINSPYMEEHGRASDHDPVLIQVKLEKAENNVIPFEIHKTYNLKGFKSNKLKVKVDGSLINMDGTSPITKGIELQGNARLLGEGLAATTVIVNPTKENTVIDFSGAEVKEVIIKNNNVIQIQGAENIENIIFDESVDASKIQFLNTKGESIDSSFFYFAQINNI</sequence>
<protein>
    <submittedName>
        <fullName evidence="5">Endonuclease</fullName>
    </submittedName>
</protein>
<keyword evidence="5" id="KW-0540">Nuclease</keyword>
<feature type="domain" description="GH29D-like beta-sandwich" evidence="2">
    <location>
        <begin position="410"/>
        <end position="477"/>
    </location>
</feature>
<dbReference type="AlphaFoldDB" id="A0A7S8CDF3"/>
<keyword evidence="5" id="KW-0378">Hydrolase</keyword>
<organism evidence="5 6">
    <name type="scientific">Mangrovibacillus cuniculi</name>
    <dbReference type="NCBI Taxonomy" id="2593652"/>
    <lineage>
        <taxon>Bacteria</taxon>
        <taxon>Bacillati</taxon>
        <taxon>Bacillota</taxon>
        <taxon>Bacilli</taxon>
        <taxon>Bacillales</taxon>
        <taxon>Bacillaceae</taxon>
        <taxon>Mangrovibacillus</taxon>
    </lineage>
</organism>
<feature type="chain" id="PRO_5038469043" evidence="1">
    <location>
        <begin position="31"/>
        <end position="1190"/>
    </location>
</feature>
<dbReference type="GO" id="GO:0004519">
    <property type="term" value="F:endonuclease activity"/>
    <property type="evidence" value="ECO:0007669"/>
    <property type="project" value="UniProtKB-KW"/>
</dbReference>
<keyword evidence="1" id="KW-0732">Signal</keyword>
<dbReference type="Pfam" id="PF13290">
    <property type="entry name" value="CHB_HEX_C_1"/>
    <property type="match status" value="1"/>
</dbReference>
<dbReference type="InterPro" id="IPR005135">
    <property type="entry name" value="Endo/exonuclease/phosphatase"/>
</dbReference>
<evidence type="ECO:0000313" key="6">
    <source>
        <dbReference type="Proteomes" id="UP000593626"/>
    </source>
</evidence>
<dbReference type="Proteomes" id="UP000593626">
    <property type="component" value="Chromosome"/>
</dbReference>
<dbReference type="PANTHER" id="PTHR42834:SF1">
    <property type="entry name" value="ENDONUCLEASE_EXONUCLEASE_PHOSPHATASE FAMILY PROTEIN (AFU_ORTHOLOGUE AFUA_3G09210)"/>
    <property type="match status" value="1"/>
</dbReference>
<dbReference type="InterPro" id="IPR045939">
    <property type="entry name" value="YhcR_N"/>
</dbReference>
<dbReference type="InterPro" id="IPR036691">
    <property type="entry name" value="Endo/exonu/phosph_ase_sf"/>
</dbReference>
<dbReference type="Pfam" id="PF13287">
    <property type="entry name" value="Fn3_assoc"/>
    <property type="match status" value="1"/>
</dbReference>
<dbReference type="RefSeq" id="WP_239672494.1">
    <property type="nucleotide sequence ID" value="NZ_CP049742.1"/>
</dbReference>
<name>A0A7S8CDF3_9BACI</name>
<dbReference type="PANTHER" id="PTHR42834">
    <property type="entry name" value="ENDONUCLEASE/EXONUCLEASE/PHOSPHATASE FAMILY PROTEIN (AFU_ORTHOLOGUE AFUA_3G09210)"/>
    <property type="match status" value="1"/>
</dbReference>
<feature type="domain" description="Endonuclease YhcR N-terminal" evidence="4">
    <location>
        <begin position="34"/>
        <end position="140"/>
    </location>
</feature>
<feature type="signal peptide" evidence="1">
    <location>
        <begin position="1"/>
        <end position="30"/>
    </location>
</feature>
<feature type="domain" description="Endonuclease/exonuclease/phosphatase" evidence="3">
    <location>
        <begin position="882"/>
        <end position="1021"/>
    </location>
</feature>
<gene>
    <name evidence="5" type="ORF">G8O30_13040</name>
</gene>
<dbReference type="KEGG" id="mcui:G8O30_13040"/>
<keyword evidence="5" id="KW-0255">Endonuclease</keyword>
<dbReference type="CDD" id="cd04486">
    <property type="entry name" value="YhcR_OBF_like"/>
    <property type="match status" value="1"/>
</dbReference>
<dbReference type="Gene3D" id="3.60.10.10">
    <property type="entry name" value="Endonuclease/exonuclease/phosphatase"/>
    <property type="match status" value="1"/>
</dbReference>
<accession>A0A7S8CDF3</accession>
<evidence type="ECO:0000259" key="2">
    <source>
        <dbReference type="Pfam" id="PF13290"/>
    </source>
</evidence>
<keyword evidence="6" id="KW-1185">Reference proteome</keyword>
<dbReference type="InterPro" id="IPR059177">
    <property type="entry name" value="GH29D-like_dom"/>
</dbReference>
<evidence type="ECO:0000259" key="4">
    <source>
        <dbReference type="Pfam" id="PF19886"/>
    </source>
</evidence>